<feature type="domain" description="Major facilitator superfamily (MFS) profile" evidence="6">
    <location>
        <begin position="21"/>
        <end position="465"/>
    </location>
</feature>
<accession>A0A3N2CP87</accession>
<feature type="transmembrane region" description="Helical" evidence="5">
    <location>
        <begin position="406"/>
        <end position="424"/>
    </location>
</feature>
<dbReference type="OrthoDB" id="4867914at2"/>
<feature type="transmembrane region" description="Helical" evidence="5">
    <location>
        <begin position="209"/>
        <end position="227"/>
    </location>
</feature>
<feature type="transmembrane region" description="Helical" evidence="5">
    <location>
        <begin position="87"/>
        <end position="114"/>
    </location>
</feature>
<feature type="transmembrane region" description="Helical" evidence="5">
    <location>
        <begin position="233"/>
        <end position="253"/>
    </location>
</feature>
<feature type="transmembrane region" description="Helical" evidence="5">
    <location>
        <begin position="21"/>
        <end position="38"/>
    </location>
</feature>
<evidence type="ECO:0000256" key="2">
    <source>
        <dbReference type="ARBA" id="ARBA00022692"/>
    </source>
</evidence>
<keyword evidence="2 5" id="KW-0812">Transmembrane</keyword>
<dbReference type="InterPro" id="IPR011701">
    <property type="entry name" value="MFS"/>
</dbReference>
<comment type="caution">
    <text evidence="7">The sequence shown here is derived from an EMBL/GenBank/DDBJ whole genome shotgun (WGS) entry which is preliminary data.</text>
</comment>
<evidence type="ECO:0000313" key="8">
    <source>
        <dbReference type="Proteomes" id="UP000281738"/>
    </source>
</evidence>
<feature type="transmembrane region" description="Helical" evidence="5">
    <location>
        <begin position="58"/>
        <end position="78"/>
    </location>
</feature>
<keyword evidence="8" id="KW-1185">Reference proteome</keyword>
<dbReference type="InterPro" id="IPR020846">
    <property type="entry name" value="MFS_dom"/>
</dbReference>
<dbReference type="EMBL" id="RKHO01000001">
    <property type="protein sequence ID" value="ROR89258.1"/>
    <property type="molecule type" value="Genomic_DNA"/>
</dbReference>
<evidence type="ECO:0000256" key="1">
    <source>
        <dbReference type="ARBA" id="ARBA00004651"/>
    </source>
</evidence>
<sequence length="468" mass="46540">MSSKVKLTDPTELRGTRPDRTLLLVALGTALVLVTYVTPMATVPLTAADLDLGAGTRAWVLSSMSVGLAAGLLTTGALGDARGRRRVYVAGLVALGLGALACAAAPTGVVLVAARVVQGLGGAAVLSCGLAVLAHVFPEPAARVRATGVWGASVGLGITAGALLAAGLEVGSGWRETYALTGAAALALALPSARGIAESAAQRPRRLDVAGATLLGLGLTLLVAGLTQVRGGVSGVVVVLLVAAVVSLVSFVVVEGRVREPMVELSLLRQPGFLGATVGALAVGLGIIGMTSNVPLVVQVGLGGSLWVATWLVVTWSATSVASSLLLRRWRRPLAGGPTVAAGLGVVGAGQLLGLGLGVDSSPWRLLPSMVVAGLASGVLNAVLGREAVASVPRDRAAMGSGTNNTARYLGAASGITLFTVLAQHAGGAATSAGLVAGWTVAVLVSAGLSWLGAVVVLVVSRRRRADQ</sequence>
<name>A0A3N2CP87_9ACTN</name>
<feature type="transmembrane region" description="Helical" evidence="5">
    <location>
        <begin position="120"/>
        <end position="137"/>
    </location>
</feature>
<comment type="subcellular location">
    <subcellularLocation>
        <location evidence="1">Cell membrane</location>
        <topology evidence="1">Multi-pass membrane protein</topology>
    </subcellularLocation>
</comment>
<feature type="transmembrane region" description="Helical" evidence="5">
    <location>
        <begin position="306"/>
        <end position="327"/>
    </location>
</feature>
<feature type="transmembrane region" description="Helical" evidence="5">
    <location>
        <begin position="178"/>
        <end position="197"/>
    </location>
</feature>
<proteinExistence type="predicted"/>
<evidence type="ECO:0000313" key="7">
    <source>
        <dbReference type="EMBL" id="ROR89258.1"/>
    </source>
</evidence>
<dbReference type="GO" id="GO:0005886">
    <property type="term" value="C:plasma membrane"/>
    <property type="evidence" value="ECO:0007669"/>
    <property type="project" value="UniProtKB-SubCell"/>
</dbReference>
<feature type="transmembrane region" description="Helical" evidence="5">
    <location>
        <begin position="339"/>
        <end position="359"/>
    </location>
</feature>
<organism evidence="7 8">
    <name type="scientific">Nocardioides aurantiacus</name>
    <dbReference type="NCBI Taxonomy" id="86796"/>
    <lineage>
        <taxon>Bacteria</taxon>
        <taxon>Bacillati</taxon>
        <taxon>Actinomycetota</taxon>
        <taxon>Actinomycetes</taxon>
        <taxon>Propionibacteriales</taxon>
        <taxon>Nocardioidaceae</taxon>
        <taxon>Nocardioides</taxon>
    </lineage>
</organism>
<dbReference type="SUPFAM" id="SSF103473">
    <property type="entry name" value="MFS general substrate transporter"/>
    <property type="match status" value="1"/>
</dbReference>
<dbReference type="GO" id="GO:0022857">
    <property type="term" value="F:transmembrane transporter activity"/>
    <property type="evidence" value="ECO:0007669"/>
    <property type="project" value="InterPro"/>
</dbReference>
<feature type="transmembrane region" description="Helical" evidence="5">
    <location>
        <begin position="365"/>
        <end position="385"/>
    </location>
</feature>
<gene>
    <name evidence="7" type="ORF">EDD33_0075</name>
</gene>
<keyword evidence="3 5" id="KW-1133">Transmembrane helix</keyword>
<evidence type="ECO:0000256" key="3">
    <source>
        <dbReference type="ARBA" id="ARBA00022989"/>
    </source>
</evidence>
<dbReference type="InterPro" id="IPR036259">
    <property type="entry name" value="MFS_trans_sf"/>
</dbReference>
<protein>
    <submittedName>
        <fullName evidence="7">MFS transporter</fullName>
    </submittedName>
</protein>
<dbReference type="PROSITE" id="PS50850">
    <property type="entry name" value="MFS"/>
    <property type="match status" value="1"/>
</dbReference>
<evidence type="ECO:0000256" key="5">
    <source>
        <dbReference type="SAM" id="Phobius"/>
    </source>
</evidence>
<dbReference type="RefSeq" id="WP_123388656.1">
    <property type="nucleotide sequence ID" value="NZ_RKHO01000001.1"/>
</dbReference>
<evidence type="ECO:0000256" key="4">
    <source>
        <dbReference type="ARBA" id="ARBA00023136"/>
    </source>
</evidence>
<dbReference type="Gene3D" id="1.20.1250.20">
    <property type="entry name" value="MFS general substrate transporter like domains"/>
    <property type="match status" value="1"/>
</dbReference>
<feature type="transmembrane region" description="Helical" evidence="5">
    <location>
        <begin position="436"/>
        <end position="460"/>
    </location>
</feature>
<reference evidence="7 8" key="1">
    <citation type="submission" date="2018-11" db="EMBL/GenBank/DDBJ databases">
        <title>Sequencing the genomes of 1000 actinobacteria strains.</title>
        <authorList>
            <person name="Klenk H.-P."/>
        </authorList>
    </citation>
    <scope>NUCLEOTIDE SEQUENCE [LARGE SCALE GENOMIC DNA]</scope>
    <source>
        <strain evidence="7 8">DSM 12652</strain>
    </source>
</reference>
<dbReference type="Pfam" id="PF07690">
    <property type="entry name" value="MFS_1"/>
    <property type="match status" value="1"/>
</dbReference>
<feature type="transmembrane region" description="Helical" evidence="5">
    <location>
        <begin position="149"/>
        <end position="166"/>
    </location>
</feature>
<dbReference type="PANTHER" id="PTHR42718:SF49">
    <property type="entry name" value="EXPORT PROTEIN"/>
    <property type="match status" value="1"/>
</dbReference>
<keyword evidence="4 5" id="KW-0472">Membrane</keyword>
<dbReference type="PANTHER" id="PTHR42718">
    <property type="entry name" value="MAJOR FACILITATOR SUPERFAMILY MULTIDRUG TRANSPORTER MFSC"/>
    <property type="match status" value="1"/>
</dbReference>
<feature type="transmembrane region" description="Helical" evidence="5">
    <location>
        <begin position="273"/>
        <end position="294"/>
    </location>
</feature>
<evidence type="ECO:0000259" key="6">
    <source>
        <dbReference type="PROSITE" id="PS50850"/>
    </source>
</evidence>
<dbReference type="Proteomes" id="UP000281738">
    <property type="component" value="Unassembled WGS sequence"/>
</dbReference>
<dbReference type="AlphaFoldDB" id="A0A3N2CP87"/>